<protein>
    <submittedName>
        <fullName evidence="1">Uncharacterized protein</fullName>
    </submittedName>
</protein>
<reference evidence="2" key="1">
    <citation type="journal article" date="2017" name="Nat. Ecol. Evol.">
        <title>Genome expansion and lineage-specific genetic innovations in the forest pathogenic fungi Armillaria.</title>
        <authorList>
            <person name="Sipos G."/>
            <person name="Prasanna A.N."/>
            <person name="Walter M.C."/>
            <person name="O'Connor E."/>
            <person name="Balint B."/>
            <person name="Krizsan K."/>
            <person name="Kiss B."/>
            <person name="Hess J."/>
            <person name="Varga T."/>
            <person name="Slot J."/>
            <person name="Riley R."/>
            <person name="Boka B."/>
            <person name="Rigling D."/>
            <person name="Barry K."/>
            <person name="Lee J."/>
            <person name="Mihaltcheva S."/>
            <person name="LaButti K."/>
            <person name="Lipzen A."/>
            <person name="Waldron R."/>
            <person name="Moloney N.M."/>
            <person name="Sperisen C."/>
            <person name="Kredics L."/>
            <person name="Vagvoelgyi C."/>
            <person name="Patrignani A."/>
            <person name="Fitzpatrick D."/>
            <person name="Nagy I."/>
            <person name="Doyle S."/>
            <person name="Anderson J.B."/>
            <person name="Grigoriev I.V."/>
            <person name="Gueldener U."/>
            <person name="Muensterkoetter M."/>
            <person name="Nagy L.G."/>
        </authorList>
    </citation>
    <scope>NUCLEOTIDE SEQUENCE [LARGE SCALE GENOMIC DNA]</scope>
    <source>
        <strain evidence="2">Ar21-2</strain>
    </source>
</reference>
<sequence length="134" mass="14624">MFYFDANDLSIAPYYQPGSAKDGVVDFSLPPGEPLTIGYGASGTPPSRLTPRKGQGVEVGFLKLFFSTEYMDLSGIVQSSPFTECRQSISVKKKGRYVWDTMCVAIVQKNSEGISHDCESWGGKGNCQEFIGSM</sequence>
<dbReference type="OrthoDB" id="3223806at2759"/>
<dbReference type="Proteomes" id="UP000217790">
    <property type="component" value="Unassembled WGS sequence"/>
</dbReference>
<dbReference type="EMBL" id="KZ293648">
    <property type="protein sequence ID" value="PBK98276.1"/>
    <property type="molecule type" value="Genomic_DNA"/>
</dbReference>
<gene>
    <name evidence="1" type="ORF">ARMGADRAFT_572828</name>
</gene>
<organism evidence="1 2">
    <name type="scientific">Armillaria gallica</name>
    <name type="common">Bulbous honey fungus</name>
    <name type="synonym">Armillaria bulbosa</name>
    <dbReference type="NCBI Taxonomy" id="47427"/>
    <lineage>
        <taxon>Eukaryota</taxon>
        <taxon>Fungi</taxon>
        <taxon>Dikarya</taxon>
        <taxon>Basidiomycota</taxon>
        <taxon>Agaricomycotina</taxon>
        <taxon>Agaricomycetes</taxon>
        <taxon>Agaricomycetidae</taxon>
        <taxon>Agaricales</taxon>
        <taxon>Marasmiineae</taxon>
        <taxon>Physalacriaceae</taxon>
        <taxon>Armillaria</taxon>
    </lineage>
</organism>
<accession>A0A2H3EFU9</accession>
<evidence type="ECO:0000313" key="2">
    <source>
        <dbReference type="Proteomes" id="UP000217790"/>
    </source>
</evidence>
<dbReference type="InParanoid" id="A0A2H3EFU9"/>
<dbReference type="OMA" id="NSEGISH"/>
<keyword evidence="2" id="KW-1185">Reference proteome</keyword>
<dbReference type="AlphaFoldDB" id="A0A2H3EFU9"/>
<proteinExistence type="predicted"/>
<evidence type="ECO:0000313" key="1">
    <source>
        <dbReference type="EMBL" id="PBK98276.1"/>
    </source>
</evidence>
<name>A0A2H3EFU9_ARMGA</name>